<feature type="chain" id="PRO_5016903166" evidence="1">
    <location>
        <begin position="24"/>
        <end position="41"/>
    </location>
</feature>
<keyword evidence="1" id="KW-0732">Signal</keyword>
<sequence length="41" mass="4588">MRRLRDYSLCLCLLLLWPLAVNADGQLAADSDGSPRTDRLV</sequence>
<protein>
    <submittedName>
        <fullName evidence="2">Uncharacterized protein</fullName>
    </submittedName>
</protein>
<name>A0A377V1N7_KLEPN</name>
<dbReference type="AlphaFoldDB" id="A0A377V1N7"/>
<gene>
    <name evidence="2" type="ORF">NCTC13443_03302</name>
</gene>
<accession>A0A377V1N7</accession>
<dbReference type="Proteomes" id="UP000255518">
    <property type="component" value="Unassembled WGS sequence"/>
</dbReference>
<evidence type="ECO:0000313" key="3">
    <source>
        <dbReference type="Proteomes" id="UP000255518"/>
    </source>
</evidence>
<organism evidence="2 3">
    <name type="scientific">Klebsiella pneumoniae</name>
    <dbReference type="NCBI Taxonomy" id="573"/>
    <lineage>
        <taxon>Bacteria</taxon>
        <taxon>Pseudomonadati</taxon>
        <taxon>Pseudomonadota</taxon>
        <taxon>Gammaproteobacteria</taxon>
        <taxon>Enterobacterales</taxon>
        <taxon>Enterobacteriaceae</taxon>
        <taxon>Klebsiella/Raoultella group</taxon>
        <taxon>Klebsiella</taxon>
        <taxon>Klebsiella pneumoniae complex</taxon>
    </lineage>
</organism>
<dbReference type="EMBL" id="UGKT01000001">
    <property type="protein sequence ID" value="STT02943.1"/>
    <property type="molecule type" value="Genomic_DNA"/>
</dbReference>
<feature type="signal peptide" evidence="1">
    <location>
        <begin position="1"/>
        <end position="23"/>
    </location>
</feature>
<evidence type="ECO:0000313" key="2">
    <source>
        <dbReference type="EMBL" id="STT02943.1"/>
    </source>
</evidence>
<reference evidence="2 3" key="1">
    <citation type="submission" date="2018-06" db="EMBL/GenBank/DDBJ databases">
        <authorList>
            <consortium name="Pathogen Informatics"/>
            <person name="Doyle S."/>
        </authorList>
    </citation>
    <scope>NUCLEOTIDE SEQUENCE [LARGE SCALE GENOMIC DNA]</scope>
    <source>
        <strain evidence="2 3">NCTC13443</strain>
    </source>
</reference>
<evidence type="ECO:0000256" key="1">
    <source>
        <dbReference type="SAM" id="SignalP"/>
    </source>
</evidence>
<proteinExistence type="predicted"/>